<sequence>MIKNLFPKLNYDGKGFRNKLLLGMMILSSLVSKAQSPSLEMTAGDGNPTANVTNVVNSTVIRLRNNTDNPTGSTYATYANPTALNVTYTISNDQYTQTNFTGYNGVVFMGYPGEPILTLMNAFGSTTVNTPFTSTSAPVGTGIDITTNRAINFSTNVQPLTTAGRATNQRWQMADLTLTFSRPVNNPYLQINALGGTSNGQSYTAEFDYVSSNVPVSFSKVSGTALLNVTSTQILNSAVTPDGAAANSSRGTVLVSGTGITTITLRIYTRGAAANTGTNWHGTTNTAGDGYMLGVTASESNLSVTKTVNNLTPPAGNTASFTITASNLGASNDTNVIVNDLLPSGYTYVNSTTSTGTYNNGTGVWNIGNLNAGASATLEVNAIVKSTGSYLNTATISGDLSDPDLTNNTSSVTPTPVITDTDGDGIDNTVDLDDDNDGILDTAEGYCTSQSVYTLDIASTLAGATIGVNGGNFNLVYALTSGPAVASLGSSFNVPFTYSDLNNTVNAQNHTWSIFNTSATEFRLLPNTTSLYTGLPTNNTTNEDQSGASPNTPDSWFRYLLSTNRITQLGNYTTTIGSLPTVTGTSSYSSNTALTLYSSFNAANAATVLGSGYYSRMQFQNTTNPAAVAATLPFTVNYGNTYTWDYTAFTSTAGSGATNGGNRGLITISQNTITFCNHRDTDGDGIPDYLDLDSDGDGCYDALEGDENVLTSQLNPNGSIAGSVDAQGVPVIVNSGGAADIGADQGQGVGTSANAAIQDTQCLTGFGCTNNMYLSQLNTLYNVGTSTNPFTYTQIGTPAATNYNAIGINPLDGFMYGMLSNSNTIIRINANGTYNTLGSVTGLPGAVIYNSGEIDNAGNYYVKQNTNNNQLYKINLTTLTATLITLSISTNLPDIAYNLSTGLLYGVNSTNGQLVSINPATGVVVPIGITPGGVNFGAMFGSSSGEMYGVDNVGGFYQFNLSTGQRVMISDAPPSSGNDGAHCVTSPIAFSADLSVTKTDGVSTYSPGTTTTYTVVVSNSGPFGVLNATVSDPVPAGIPPANVSYTAVAAGGATTSVSGTQSGAINDLVGLPVGGTVTYTIVVSIPFAYTGNLVNTVTITPPSNVTEVNNTNNTATDTDTQAVCYKPAVTAGTVLNTPSGVTSLGRAGTSTDGNNWPMVRKGAWTVLEAKTKGFVPNRLTSAQITAIPTANLVEGMMVYNITLDCLQVNINGTAAGWTCFNTQTCPTN</sequence>
<feature type="compositionally biased region" description="Low complexity" evidence="1">
    <location>
        <begin position="408"/>
        <end position="420"/>
    </location>
</feature>
<dbReference type="InterPro" id="IPR054215">
    <property type="entry name" value="DUF6923"/>
</dbReference>
<dbReference type="Proteomes" id="UP000255224">
    <property type="component" value="Unassembled WGS sequence"/>
</dbReference>
<protein>
    <submittedName>
        <fullName evidence="4">Conserved repeat domain</fullName>
    </submittedName>
</protein>
<name>A0A376DYS3_CHRCU</name>
<proteinExistence type="predicted"/>
<dbReference type="SUPFAM" id="SSF50969">
    <property type="entry name" value="YVTN repeat-like/Quinoprotein amine dehydrogenase"/>
    <property type="match status" value="1"/>
</dbReference>
<evidence type="ECO:0000313" key="4">
    <source>
        <dbReference type="EMBL" id="STC98341.1"/>
    </source>
</evidence>
<dbReference type="Gene3D" id="2.60.40.10">
    <property type="entry name" value="Immunoglobulins"/>
    <property type="match status" value="1"/>
</dbReference>
<evidence type="ECO:0000259" key="3">
    <source>
        <dbReference type="Pfam" id="PF21959"/>
    </source>
</evidence>
<organism evidence="4 5">
    <name type="scientific">Chryseobacterium carnipullorum</name>
    <dbReference type="NCBI Taxonomy" id="1124835"/>
    <lineage>
        <taxon>Bacteria</taxon>
        <taxon>Pseudomonadati</taxon>
        <taxon>Bacteroidota</taxon>
        <taxon>Flavobacteriia</taxon>
        <taxon>Flavobacteriales</taxon>
        <taxon>Weeksellaceae</taxon>
        <taxon>Chryseobacterium group</taxon>
        <taxon>Chryseobacterium</taxon>
    </lineage>
</organism>
<feature type="domain" description="DUF11" evidence="2">
    <location>
        <begin position="993"/>
        <end position="1117"/>
    </location>
</feature>
<feature type="domain" description="DUF6923" evidence="3">
    <location>
        <begin position="777"/>
        <end position="985"/>
    </location>
</feature>
<evidence type="ECO:0000313" key="5">
    <source>
        <dbReference type="Proteomes" id="UP000255224"/>
    </source>
</evidence>
<dbReference type="InterPro" id="IPR011044">
    <property type="entry name" value="Quino_amine_DH_bsu"/>
</dbReference>
<dbReference type="Gene3D" id="2.60.40.1170">
    <property type="entry name" value="Mu homology domain, subdomain B"/>
    <property type="match status" value="1"/>
</dbReference>
<dbReference type="SUPFAM" id="SSF103647">
    <property type="entry name" value="TSP type-3 repeat"/>
    <property type="match status" value="1"/>
</dbReference>
<gene>
    <name evidence="4" type="ORF">NCTC13533_02609</name>
</gene>
<dbReference type="NCBIfam" id="TIGR01451">
    <property type="entry name" value="B_ant_repeat"/>
    <property type="match status" value="2"/>
</dbReference>
<dbReference type="RefSeq" id="WP_128124864.1">
    <property type="nucleotide sequence ID" value="NZ_UFVQ01000003.1"/>
</dbReference>
<dbReference type="EMBL" id="UFVQ01000003">
    <property type="protein sequence ID" value="STC98341.1"/>
    <property type="molecule type" value="Genomic_DNA"/>
</dbReference>
<dbReference type="InterPro" id="IPR047589">
    <property type="entry name" value="DUF11_rpt"/>
</dbReference>
<feature type="domain" description="DUF11" evidence="2">
    <location>
        <begin position="302"/>
        <end position="413"/>
    </location>
</feature>
<evidence type="ECO:0000256" key="1">
    <source>
        <dbReference type="SAM" id="MobiDB-lite"/>
    </source>
</evidence>
<dbReference type="Pfam" id="PF01345">
    <property type="entry name" value="DUF11"/>
    <property type="match status" value="2"/>
</dbReference>
<dbReference type="GO" id="GO:0005509">
    <property type="term" value="F:calcium ion binding"/>
    <property type="evidence" value="ECO:0007669"/>
    <property type="project" value="InterPro"/>
</dbReference>
<dbReference type="InterPro" id="IPR001434">
    <property type="entry name" value="OmcB-like_DUF11"/>
</dbReference>
<dbReference type="Pfam" id="PF21959">
    <property type="entry name" value="DUF6923"/>
    <property type="match status" value="1"/>
</dbReference>
<dbReference type="AlphaFoldDB" id="A0A376DYS3"/>
<dbReference type="InterPro" id="IPR028974">
    <property type="entry name" value="TSP_type-3_rpt"/>
</dbReference>
<reference evidence="4 5" key="1">
    <citation type="submission" date="2018-06" db="EMBL/GenBank/DDBJ databases">
        <authorList>
            <consortium name="Pathogen Informatics"/>
            <person name="Doyle S."/>
        </authorList>
    </citation>
    <scope>NUCLEOTIDE SEQUENCE [LARGE SCALE GENOMIC DNA]</scope>
    <source>
        <strain evidence="4 5">NCTC13533</strain>
    </source>
</reference>
<feature type="region of interest" description="Disordered" evidence="1">
    <location>
        <begin position="405"/>
        <end position="425"/>
    </location>
</feature>
<dbReference type="InterPro" id="IPR013783">
    <property type="entry name" value="Ig-like_fold"/>
</dbReference>
<accession>A0A376DYS3</accession>
<evidence type="ECO:0000259" key="2">
    <source>
        <dbReference type="Pfam" id="PF01345"/>
    </source>
</evidence>